<evidence type="ECO:0000256" key="8">
    <source>
        <dbReference type="ARBA" id="ARBA00022679"/>
    </source>
</evidence>
<evidence type="ECO:0000256" key="5">
    <source>
        <dbReference type="ARBA" id="ARBA00022490"/>
    </source>
</evidence>
<evidence type="ECO:0000256" key="11">
    <source>
        <dbReference type="ARBA" id="ARBA00030399"/>
    </source>
</evidence>
<evidence type="ECO:0000256" key="7">
    <source>
        <dbReference type="ARBA" id="ARBA00022603"/>
    </source>
</evidence>
<dbReference type="GO" id="GO:0003723">
    <property type="term" value="F:RNA binding"/>
    <property type="evidence" value="ECO:0007669"/>
    <property type="project" value="UniProtKB-UniRule"/>
</dbReference>
<evidence type="ECO:0000256" key="9">
    <source>
        <dbReference type="ARBA" id="ARBA00022691"/>
    </source>
</evidence>
<evidence type="ECO:0000313" key="16">
    <source>
        <dbReference type="EMBL" id="RFF30197.1"/>
    </source>
</evidence>
<keyword evidence="5" id="KW-0963">Cytoplasm</keyword>
<evidence type="ECO:0000256" key="2">
    <source>
        <dbReference type="ARBA" id="ARBA00004496"/>
    </source>
</evidence>
<dbReference type="Pfam" id="PF01029">
    <property type="entry name" value="NusB"/>
    <property type="match status" value="1"/>
</dbReference>
<dbReference type="InterPro" id="IPR006027">
    <property type="entry name" value="NusB_RsmB_TIM44"/>
</dbReference>
<dbReference type="Pfam" id="PF22458">
    <property type="entry name" value="RsmF-B_ferredox"/>
    <property type="match status" value="1"/>
</dbReference>
<evidence type="ECO:0000313" key="17">
    <source>
        <dbReference type="Proteomes" id="UP000260351"/>
    </source>
</evidence>
<dbReference type="InterPro" id="IPR035926">
    <property type="entry name" value="NusB-like_sf"/>
</dbReference>
<feature type="active site" description="Nucleophile" evidence="14">
    <location>
        <position position="377"/>
    </location>
</feature>
<dbReference type="InterPro" id="IPR023267">
    <property type="entry name" value="RCMT"/>
</dbReference>
<dbReference type="Gene3D" id="3.30.70.1170">
    <property type="entry name" value="Sun protein, domain 3"/>
    <property type="match status" value="1"/>
</dbReference>
<dbReference type="PANTHER" id="PTHR22807">
    <property type="entry name" value="NOP2 YEAST -RELATED NOL1/NOP2/FMU SUN DOMAIN-CONTAINING"/>
    <property type="match status" value="1"/>
</dbReference>
<dbReference type="FunFam" id="3.40.50.150:FF:000022">
    <property type="entry name" value="Ribosomal RNA small subunit methyltransferase B"/>
    <property type="match status" value="1"/>
</dbReference>
<evidence type="ECO:0000256" key="4">
    <source>
        <dbReference type="ARBA" id="ARBA00012140"/>
    </source>
</evidence>
<dbReference type="InterPro" id="IPR001678">
    <property type="entry name" value="MeTrfase_RsmB-F_NOP2_dom"/>
</dbReference>
<organism evidence="16 17">
    <name type="scientific">Wenzhouxiangella sediminis</name>
    <dbReference type="NCBI Taxonomy" id="1792836"/>
    <lineage>
        <taxon>Bacteria</taxon>
        <taxon>Pseudomonadati</taxon>
        <taxon>Pseudomonadota</taxon>
        <taxon>Gammaproteobacteria</taxon>
        <taxon>Chromatiales</taxon>
        <taxon>Wenzhouxiangellaceae</taxon>
        <taxon>Wenzhouxiangella</taxon>
    </lineage>
</organism>
<keyword evidence="17" id="KW-1185">Reference proteome</keyword>
<evidence type="ECO:0000256" key="6">
    <source>
        <dbReference type="ARBA" id="ARBA00022552"/>
    </source>
</evidence>
<comment type="function">
    <text evidence="1">Specifically methylates the cytosine at position 967 (m5C967) of 16S rRNA.</text>
</comment>
<dbReference type="EC" id="2.1.1.176" evidence="4"/>
<dbReference type="PROSITE" id="PS01153">
    <property type="entry name" value="NOL1_NOP2_SUN"/>
    <property type="match status" value="1"/>
</dbReference>
<feature type="binding site" evidence="14">
    <location>
        <position position="279"/>
    </location>
    <ligand>
        <name>S-adenosyl-L-methionine</name>
        <dbReference type="ChEBI" id="CHEBI:59789"/>
    </ligand>
</feature>
<dbReference type="GO" id="GO:0070475">
    <property type="term" value="P:rRNA base methylation"/>
    <property type="evidence" value="ECO:0007669"/>
    <property type="project" value="TreeGrafter"/>
</dbReference>
<keyword evidence="6" id="KW-0698">rRNA processing</keyword>
<dbReference type="OrthoDB" id="9810297at2"/>
<dbReference type="GO" id="GO:0005829">
    <property type="term" value="C:cytosol"/>
    <property type="evidence" value="ECO:0007669"/>
    <property type="project" value="TreeGrafter"/>
</dbReference>
<dbReference type="Gene3D" id="3.40.50.150">
    <property type="entry name" value="Vaccinia Virus protein VP39"/>
    <property type="match status" value="1"/>
</dbReference>
<evidence type="ECO:0000256" key="14">
    <source>
        <dbReference type="PROSITE-ProRule" id="PRU01023"/>
    </source>
</evidence>
<dbReference type="InterPro" id="IPR004573">
    <property type="entry name" value="rRNA_ssu_MeTfrase_B"/>
</dbReference>
<keyword evidence="8 14" id="KW-0808">Transferase</keyword>
<keyword evidence="7 14" id="KW-0489">Methyltransferase</keyword>
<evidence type="ECO:0000259" key="15">
    <source>
        <dbReference type="PROSITE" id="PS51686"/>
    </source>
</evidence>
<dbReference type="NCBIfam" id="NF008149">
    <property type="entry name" value="PRK10901.1"/>
    <property type="match status" value="1"/>
</dbReference>
<keyword evidence="10 14" id="KW-0694">RNA-binding</keyword>
<name>A0A3E1K898_9GAMM</name>
<sequence>MTRDGSEPRAVAAQAAQAVLDRGRALDTVLPALLEGLGDSRDRSLARRLASGALRDWPALDWLVGALVDKPLKGRNRQLHFLLAVALHELRDGREPDHAIVHAAVAAARCLRGQRLTGLVNGVLRAFGRRRGELLASLPDTPVLRFGYPGWLIKRVESDYGDAAPGILAAGNEPPPLWLRVNRRRIARDDYRELLERAGIEADAPAGFPDALRLAERAAISALPGFEDGLVSVQDGAAQFAADYLDLRDGQRVLDACAAPGGKTAHILERRDVGLTALDIDGERLSRVGNGLERLGLDARLVAGDAARPDDWWDGKRFDRILVDAPCSATGVIRRHPDIRWLRRDEDIDRLAALQGTILDALWPLLEPGGILVYATCSLLRVENDEQARAFLERHADARGIDNTDMPGRPARPGRQILPGEHGCDGFYYFAARRLPE</sequence>
<dbReference type="CDD" id="cd02440">
    <property type="entry name" value="AdoMet_MTases"/>
    <property type="match status" value="1"/>
</dbReference>
<evidence type="ECO:0000256" key="10">
    <source>
        <dbReference type="ARBA" id="ARBA00022884"/>
    </source>
</evidence>
<evidence type="ECO:0000256" key="3">
    <source>
        <dbReference type="ARBA" id="ARBA00007494"/>
    </source>
</evidence>
<dbReference type="InterPro" id="IPR018314">
    <property type="entry name" value="RsmB/NOL1/NOP2-like_CS"/>
</dbReference>
<proteinExistence type="inferred from homology"/>
<accession>A0A3E1K898</accession>
<dbReference type="GO" id="GO:0006355">
    <property type="term" value="P:regulation of DNA-templated transcription"/>
    <property type="evidence" value="ECO:0007669"/>
    <property type="project" value="InterPro"/>
</dbReference>
<dbReference type="SUPFAM" id="SSF48013">
    <property type="entry name" value="NusB-like"/>
    <property type="match status" value="1"/>
</dbReference>
<feature type="domain" description="SAM-dependent MTase RsmB/NOP-type" evidence="15">
    <location>
        <begin position="167"/>
        <end position="435"/>
    </location>
</feature>
<feature type="binding site" evidence="14">
    <location>
        <position position="324"/>
    </location>
    <ligand>
        <name>S-adenosyl-L-methionine</name>
        <dbReference type="ChEBI" id="CHEBI:59789"/>
    </ligand>
</feature>
<dbReference type="InterPro" id="IPR049560">
    <property type="entry name" value="MeTrfase_RsmB-F_NOP2_cat"/>
</dbReference>
<evidence type="ECO:0000256" key="12">
    <source>
        <dbReference type="ARBA" id="ARBA00031088"/>
    </source>
</evidence>
<feature type="binding site" evidence="14">
    <location>
        <position position="305"/>
    </location>
    <ligand>
        <name>S-adenosyl-L-methionine</name>
        <dbReference type="ChEBI" id="CHEBI:59789"/>
    </ligand>
</feature>
<dbReference type="InterPro" id="IPR054728">
    <property type="entry name" value="RsmB-like_ferredoxin"/>
</dbReference>
<dbReference type="PANTHER" id="PTHR22807:SF61">
    <property type="entry name" value="NOL1_NOP2_SUN FAMILY PROTEIN _ ANTITERMINATION NUSB DOMAIN-CONTAINING PROTEIN"/>
    <property type="match status" value="1"/>
</dbReference>
<gene>
    <name evidence="16" type="primary">rsmB</name>
    <name evidence="16" type="ORF">DZC52_08955</name>
</gene>
<dbReference type="PROSITE" id="PS51686">
    <property type="entry name" value="SAM_MT_RSMB_NOP"/>
    <property type="match status" value="1"/>
</dbReference>
<dbReference type="SUPFAM" id="SSF53335">
    <property type="entry name" value="S-adenosyl-L-methionine-dependent methyltransferases"/>
    <property type="match status" value="1"/>
</dbReference>
<reference evidence="16 17" key="1">
    <citation type="submission" date="2018-08" db="EMBL/GenBank/DDBJ databases">
        <title>Wenzhouxiangella salilacus sp. nov., a novel bacterium isolated from a saline lake in Xinjiang Province, China.</title>
        <authorList>
            <person name="Han S."/>
        </authorList>
    </citation>
    <scope>NUCLEOTIDE SEQUENCE [LARGE SCALE GENOMIC DNA]</scope>
    <source>
        <strain evidence="16 17">XDB06</strain>
    </source>
</reference>
<dbReference type="InterPro" id="IPR029063">
    <property type="entry name" value="SAM-dependent_MTases_sf"/>
</dbReference>
<feature type="binding site" evidence="14">
    <location>
        <begin position="257"/>
        <end position="263"/>
    </location>
    <ligand>
        <name>S-adenosyl-L-methionine</name>
        <dbReference type="ChEBI" id="CHEBI:59789"/>
    </ligand>
</feature>
<comment type="catalytic activity">
    <reaction evidence="13">
        <text>cytidine(967) in 16S rRNA + S-adenosyl-L-methionine = 5-methylcytidine(967) in 16S rRNA + S-adenosyl-L-homocysteine + H(+)</text>
        <dbReference type="Rhea" id="RHEA:42748"/>
        <dbReference type="Rhea" id="RHEA-COMP:10219"/>
        <dbReference type="Rhea" id="RHEA-COMP:10220"/>
        <dbReference type="ChEBI" id="CHEBI:15378"/>
        <dbReference type="ChEBI" id="CHEBI:57856"/>
        <dbReference type="ChEBI" id="CHEBI:59789"/>
        <dbReference type="ChEBI" id="CHEBI:74483"/>
        <dbReference type="ChEBI" id="CHEBI:82748"/>
        <dbReference type="EC" id="2.1.1.176"/>
    </reaction>
</comment>
<protein>
    <recommendedName>
        <fullName evidence="4">16S rRNA (cytosine(967)-C(5))-methyltransferase</fullName>
        <ecNumber evidence="4">2.1.1.176</ecNumber>
    </recommendedName>
    <alternativeName>
        <fullName evidence="11">16S rRNA m5C967 methyltransferase</fullName>
    </alternativeName>
    <alternativeName>
        <fullName evidence="12">rRNA (cytosine-C(5)-)-methyltransferase RsmB</fullName>
    </alternativeName>
</protein>
<keyword evidence="9 14" id="KW-0949">S-adenosyl-L-methionine</keyword>
<dbReference type="AlphaFoldDB" id="A0A3E1K898"/>
<dbReference type="GO" id="GO:0009383">
    <property type="term" value="F:rRNA (cytosine-C5-)-methyltransferase activity"/>
    <property type="evidence" value="ECO:0007669"/>
    <property type="project" value="TreeGrafter"/>
</dbReference>
<dbReference type="Proteomes" id="UP000260351">
    <property type="component" value="Unassembled WGS sequence"/>
</dbReference>
<dbReference type="NCBIfam" id="TIGR00563">
    <property type="entry name" value="rsmB"/>
    <property type="match status" value="1"/>
</dbReference>
<dbReference type="PRINTS" id="PR02008">
    <property type="entry name" value="RCMTFAMILY"/>
</dbReference>
<dbReference type="EMBL" id="QUZK01000037">
    <property type="protein sequence ID" value="RFF30197.1"/>
    <property type="molecule type" value="Genomic_DNA"/>
</dbReference>
<comment type="subcellular location">
    <subcellularLocation>
        <location evidence="2">Cytoplasm</location>
    </subcellularLocation>
</comment>
<comment type="similarity">
    <text evidence="3 14">Belongs to the class I-like SAM-binding methyltransferase superfamily. RsmB/NOP family.</text>
</comment>
<dbReference type="Gene3D" id="1.10.940.10">
    <property type="entry name" value="NusB-like"/>
    <property type="match status" value="1"/>
</dbReference>
<comment type="caution">
    <text evidence="16">The sequence shown here is derived from an EMBL/GenBank/DDBJ whole genome shotgun (WGS) entry which is preliminary data.</text>
</comment>
<evidence type="ECO:0000256" key="1">
    <source>
        <dbReference type="ARBA" id="ARBA00002724"/>
    </source>
</evidence>
<dbReference type="Pfam" id="PF01189">
    <property type="entry name" value="Methyltr_RsmB-F"/>
    <property type="match status" value="1"/>
</dbReference>
<dbReference type="FunFam" id="3.30.70.1170:FF:000002">
    <property type="entry name" value="Ribosomal RNA small subunit methyltransferase B"/>
    <property type="match status" value="1"/>
</dbReference>
<evidence type="ECO:0000256" key="13">
    <source>
        <dbReference type="ARBA" id="ARBA00047283"/>
    </source>
</evidence>